<evidence type="ECO:0008006" key="5">
    <source>
        <dbReference type="Google" id="ProtNLM"/>
    </source>
</evidence>
<keyword evidence="2" id="KW-0732">Signal</keyword>
<keyword evidence="1" id="KW-0175">Coiled coil</keyword>
<name>A0A0K6HRV0_9BURK</name>
<proteinExistence type="predicted"/>
<dbReference type="Pfam" id="PF11336">
    <property type="entry name" value="DUF3138"/>
    <property type="match status" value="1"/>
</dbReference>
<dbReference type="SUPFAM" id="SSF56935">
    <property type="entry name" value="Porins"/>
    <property type="match status" value="1"/>
</dbReference>
<dbReference type="Proteomes" id="UP000183649">
    <property type="component" value="Unassembled WGS sequence"/>
</dbReference>
<feature type="chain" id="PRO_5005504827" description="DUF3138 family protein" evidence="2">
    <location>
        <begin position="23"/>
        <end position="478"/>
    </location>
</feature>
<evidence type="ECO:0000256" key="1">
    <source>
        <dbReference type="SAM" id="Coils"/>
    </source>
</evidence>
<protein>
    <recommendedName>
        <fullName evidence="5">DUF3138 family protein</fullName>
    </recommendedName>
</protein>
<dbReference type="EMBL" id="CYHF01000001">
    <property type="protein sequence ID" value="CUA93772.1"/>
    <property type="molecule type" value="Genomic_DNA"/>
</dbReference>
<evidence type="ECO:0000256" key="2">
    <source>
        <dbReference type="SAM" id="SignalP"/>
    </source>
</evidence>
<dbReference type="InterPro" id="IPR021485">
    <property type="entry name" value="DUF3138"/>
</dbReference>
<accession>A0A0K6HRV0</accession>
<keyword evidence="4" id="KW-1185">Reference proteome</keyword>
<evidence type="ECO:0000313" key="3">
    <source>
        <dbReference type="EMBL" id="CUA93772.1"/>
    </source>
</evidence>
<evidence type="ECO:0000313" key="4">
    <source>
        <dbReference type="Proteomes" id="UP000183649"/>
    </source>
</evidence>
<dbReference type="AlphaFoldDB" id="A0A0K6HRV0"/>
<dbReference type="STRING" id="339866.GCA_001418255_00351"/>
<dbReference type="RefSeq" id="WP_245609911.1">
    <property type="nucleotide sequence ID" value="NZ_CYHF01000001.1"/>
</dbReference>
<sequence>MMNKFKLTVLAASMGLAPLAHADTNADILNELQALKAKVQQLEAQVKAQQTQITDNQKATDEATQTANHADVQVSGIKQETESSGFKGLKVSGMIAPAYVYNQDQQASSFVFLNRSNGDPGAYSLYNYDNSYFGGAYIQFQKETAGGVMWNLTLAPDRGNGVNMNGNSIVNEASVAIPLNNDTKLIAGQIPDWEGYESVWDNQTKPITHNLLFDFTELLTYTGVGLDQSVGNWEWKAMVANMNSPRYYYGGDGGRAPAVVFRADYTPPGYDNADIGFWGMVGKLPNSNVAADGTTPLFPTGTSTAQMFEVDGYLTQGDWGYYGQLGYGQQTGAAYNGGKAKWWGASGMLTYNFTPRFLGFARADYLNNSSNGGGLPGGYMNASSSVDALGGSAFNGINGFGPGYTYDPVAGAWTITDPNKGANRFALSLGWNYLLTESTTLKMEYRYDRANLATFYNVSDGTYKKSNNLLAASVVVSF</sequence>
<gene>
    <name evidence="3" type="ORF">Ga0061069_101353</name>
</gene>
<organism evidence="3 4">
    <name type="scientific">Thiomonas bhubaneswarensis</name>
    <dbReference type="NCBI Taxonomy" id="339866"/>
    <lineage>
        <taxon>Bacteria</taxon>
        <taxon>Pseudomonadati</taxon>
        <taxon>Pseudomonadota</taxon>
        <taxon>Betaproteobacteria</taxon>
        <taxon>Burkholderiales</taxon>
        <taxon>Thiomonas</taxon>
    </lineage>
</organism>
<feature type="coiled-coil region" evidence="1">
    <location>
        <begin position="25"/>
        <end position="59"/>
    </location>
</feature>
<reference evidence="4" key="1">
    <citation type="submission" date="2015-08" db="EMBL/GenBank/DDBJ databases">
        <authorList>
            <person name="Varghese N."/>
        </authorList>
    </citation>
    <scope>NUCLEOTIDE SEQUENCE [LARGE SCALE GENOMIC DNA]</scope>
    <source>
        <strain evidence="4">DSM 18181</strain>
    </source>
</reference>
<feature type="signal peptide" evidence="2">
    <location>
        <begin position="1"/>
        <end position="22"/>
    </location>
</feature>